<evidence type="ECO:0000256" key="1">
    <source>
        <dbReference type="ARBA" id="ARBA00022603"/>
    </source>
</evidence>
<dbReference type="GO" id="GO:0008171">
    <property type="term" value="F:O-methyltransferase activity"/>
    <property type="evidence" value="ECO:0007669"/>
    <property type="project" value="InterPro"/>
</dbReference>
<evidence type="ECO:0000313" key="6">
    <source>
        <dbReference type="Proteomes" id="UP000076632"/>
    </source>
</evidence>
<dbReference type="EMBL" id="KV407456">
    <property type="protein sequence ID" value="KZF24808.1"/>
    <property type="molecule type" value="Genomic_DNA"/>
</dbReference>
<dbReference type="PANTHER" id="PTHR10509:SF14">
    <property type="entry name" value="CAFFEOYL-COA O-METHYLTRANSFERASE 3-RELATED"/>
    <property type="match status" value="1"/>
</dbReference>
<keyword evidence="1" id="KW-0489">Methyltransferase</keyword>
<evidence type="ECO:0000256" key="4">
    <source>
        <dbReference type="ARBA" id="ARBA00023453"/>
    </source>
</evidence>
<dbReference type="AlphaFoldDB" id="A0A165IF48"/>
<dbReference type="CDD" id="cd02440">
    <property type="entry name" value="AdoMet_MTases"/>
    <property type="match status" value="1"/>
</dbReference>
<dbReference type="Proteomes" id="UP000076632">
    <property type="component" value="Unassembled WGS sequence"/>
</dbReference>
<dbReference type="OrthoDB" id="10251242at2759"/>
<dbReference type="Gene3D" id="3.40.50.150">
    <property type="entry name" value="Vaccinia Virus protein VP39"/>
    <property type="match status" value="1"/>
</dbReference>
<name>A0A165IF48_XYLHT</name>
<dbReference type="GO" id="GO:0032259">
    <property type="term" value="P:methylation"/>
    <property type="evidence" value="ECO:0007669"/>
    <property type="project" value="UniProtKB-KW"/>
</dbReference>
<sequence length="232" mass="25330">MALTQDPRWPAVDSFTLSQLHPSSRPNSAALKHALKNSREHGLRDIAVSACEGKFLALQCRMAKVKHALEIGTLGGYNSIWMASENPDLHVTTVELDPKTAEVARENIRFAGLSDRVEVLVGDATKVIETLHAEIEQQKRPRFGFVFIDADMEVNWSFFNPSVELCLPGAAIIVDNIVLGGTIVTEKFLSDKRVAGSRHAVEVAGENPKVDGVVVQMVSSKSYDGILLAVLK</sequence>
<reference evidence="5 6" key="1">
    <citation type="journal article" date="2016" name="Fungal Biol.">
        <title>The genome of Xylona heveae provides a window into fungal endophytism.</title>
        <authorList>
            <person name="Gazis R."/>
            <person name="Kuo A."/>
            <person name="Riley R."/>
            <person name="LaButti K."/>
            <person name="Lipzen A."/>
            <person name="Lin J."/>
            <person name="Amirebrahimi M."/>
            <person name="Hesse C.N."/>
            <person name="Spatafora J.W."/>
            <person name="Henrissat B."/>
            <person name="Hainaut M."/>
            <person name="Grigoriev I.V."/>
            <person name="Hibbett D.S."/>
        </authorList>
    </citation>
    <scope>NUCLEOTIDE SEQUENCE [LARGE SCALE GENOMIC DNA]</scope>
    <source>
        <strain evidence="5 6">TC161</strain>
    </source>
</reference>
<organism evidence="5 6">
    <name type="scientific">Xylona heveae (strain CBS 132557 / TC161)</name>
    <dbReference type="NCBI Taxonomy" id="1328760"/>
    <lineage>
        <taxon>Eukaryota</taxon>
        <taxon>Fungi</taxon>
        <taxon>Dikarya</taxon>
        <taxon>Ascomycota</taxon>
        <taxon>Pezizomycotina</taxon>
        <taxon>Xylonomycetes</taxon>
        <taxon>Xylonales</taxon>
        <taxon>Xylonaceae</taxon>
        <taxon>Xylona</taxon>
    </lineage>
</organism>
<accession>A0A165IF48</accession>
<keyword evidence="3" id="KW-0949">S-adenosyl-L-methionine</keyword>
<evidence type="ECO:0000313" key="5">
    <source>
        <dbReference type="EMBL" id="KZF24808.1"/>
    </source>
</evidence>
<dbReference type="PANTHER" id="PTHR10509">
    <property type="entry name" value="O-METHYLTRANSFERASE-RELATED"/>
    <property type="match status" value="1"/>
</dbReference>
<dbReference type="InParanoid" id="A0A165IF48"/>
<dbReference type="GeneID" id="28894917"/>
<dbReference type="OMA" id="PAYFEWA"/>
<dbReference type="InterPro" id="IPR002935">
    <property type="entry name" value="SAM_O-MeTrfase"/>
</dbReference>
<evidence type="ECO:0000256" key="2">
    <source>
        <dbReference type="ARBA" id="ARBA00022679"/>
    </source>
</evidence>
<dbReference type="Pfam" id="PF01596">
    <property type="entry name" value="Methyltransf_3"/>
    <property type="match status" value="1"/>
</dbReference>
<gene>
    <name evidence="5" type="ORF">L228DRAFT_208848</name>
</gene>
<dbReference type="InterPro" id="IPR029063">
    <property type="entry name" value="SAM-dependent_MTases_sf"/>
</dbReference>
<keyword evidence="6" id="KW-1185">Reference proteome</keyword>
<proteinExistence type="inferred from homology"/>
<dbReference type="STRING" id="1328760.A0A165IF48"/>
<dbReference type="PROSITE" id="PS51682">
    <property type="entry name" value="SAM_OMT_I"/>
    <property type="match status" value="1"/>
</dbReference>
<evidence type="ECO:0000256" key="3">
    <source>
        <dbReference type="ARBA" id="ARBA00022691"/>
    </source>
</evidence>
<dbReference type="InterPro" id="IPR050362">
    <property type="entry name" value="Cation-dep_OMT"/>
</dbReference>
<keyword evidence="2" id="KW-0808">Transferase</keyword>
<dbReference type="RefSeq" id="XP_018190363.1">
    <property type="nucleotide sequence ID" value="XM_018329780.1"/>
</dbReference>
<dbReference type="SUPFAM" id="SSF53335">
    <property type="entry name" value="S-adenosyl-L-methionine-dependent methyltransferases"/>
    <property type="match status" value="1"/>
</dbReference>
<comment type="similarity">
    <text evidence="4">Belongs to the class I-like SAM-binding methyltransferase superfamily. Cation-dependent O-methyltransferase family.</text>
</comment>
<dbReference type="GO" id="GO:0008757">
    <property type="term" value="F:S-adenosylmethionine-dependent methyltransferase activity"/>
    <property type="evidence" value="ECO:0007669"/>
    <property type="project" value="TreeGrafter"/>
</dbReference>
<protein>
    <submittedName>
        <fullName evidence="5">O-methyltransferas-like protein family 3</fullName>
    </submittedName>
</protein>